<dbReference type="EMBL" id="BNBO01000047">
    <property type="protein sequence ID" value="GHH80491.1"/>
    <property type="molecule type" value="Genomic_DNA"/>
</dbReference>
<dbReference type="GeneID" id="95356429"/>
<evidence type="ECO:0000313" key="2">
    <source>
        <dbReference type="Proteomes" id="UP000617734"/>
    </source>
</evidence>
<evidence type="ECO:0000313" key="1">
    <source>
        <dbReference type="EMBL" id="GHH80491.1"/>
    </source>
</evidence>
<dbReference type="Proteomes" id="UP000617734">
    <property type="component" value="Unassembled WGS sequence"/>
</dbReference>
<protein>
    <submittedName>
        <fullName evidence="1">Uncharacterized protein</fullName>
    </submittedName>
</protein>
<accession>A0A919GAK5</accession>
<comment type="caution">
    <text evidence="1">The sequence shown here is derived from an EMBL/GenBank/DDBJ whole genome shotgun (WGS) entry which is preliminary data.</text>
</comment>
<proteinExistence type="predicted"/>
<organism evidence="1 2">
    <name type="scientific">Kitasatospora indigofera</name>
    <dbReference type="NCBI Taxonomy" id="67307"/>
    <lineage>
        <taxon>Bacteria</taxon>
        <taxon>Bacillati</taxon>
        <taxon>Actinomycetota</taxon>
        <taxon>Actinomycetes</taxon>
        <taxon>Kitasatosporales</taxon>
        <taxon>Streptomycetaceae</taxon>
        <taxon>Kitasatospora</taxon>
    </lineage>
</organism>
<dbReference type="RefSeq" id="WP_190214144.1">
    <property type="nucleotide sequence ID" value="NZ_BNBO01000047.1"/>
</dbReference>
<reference evidence="1" key="1">
    <citation type="journal article" date="2014" name="Int. J. Syst. Evol. Microbiol.">
        <title>Complete genome sequence of Corynebacterium casei LMG S-19264T (=DSM 44701T), isolated from a smear-ripened cheese.</title>
        <authorList>
            <consortium name="US DOE Joint Genome Institute (JGI-PGF)"/>
            <person name="Walter F."/>
            <person name="Albersmeier A."/>
            <person name="Kalinowski J."/>
            <person name="Ruckert C."/>
        </authorList>
    </citation>
    <scope>NUCLEOTIDE SEQUENCE</scope>
    <source>
        <strain evidence="1">JCM 4646</strain>
    </source>
</reference>
<sequence length="111" mass="11635">MDRLPGGRVGVRAAGEVEAAIARLSGSRRPLPAPLRGALATYEWAAGRRLVAPVSGAQSGRVPTEAQLAGEERVALRRVHDRAGVGLAERDFALGAVRALAWILGYTGDQP</sequence>
<reference evidence="1" key="2">
    <citation type="submission" date="2020-09" db="EMBL/GenBank/DDBJ databases">
        <authorList>
            <person name="Sun Q."/>
            <person name="Ohkuma M."/>
        </authorList>
    </citation>
    <scope>NUCLEOTIDE SEQUENCE</scope>
    <source>
        <strain evidence="1">JCM 4646</strain>
    </source>
</reference>
<name>A0A919GAK5_9ACTN</name>
<dbReference type="AlphaFoldDB" id="A0A919GAK5"/>
<keyword evidence="2" id="KW-1185">Reference proteome</keyword>
<gene>
    <name evidence="1" type="ORF">GCM10018781_61110</name>
</gene>